<accession>A0A6G1LD52</accession>
<reference evidence="1" key="1">
    <citation type="journal article" date="2020" name="Stud. Mycol.">
        <title>101 Dothideomycetes genomes: a test case for predicting lifestyles and emergence of pathogens.</title>
        <authorList>
            <person name="Haridas S."/>
            <person name="Albert R."/>
            <person name="Binder M."/>
            <person name="Bloem J."/>
            <person name="Labutti K."/>
            <person name="Salamov A."/>
            <person name="Andreopoulos B."/>
            <person name="Baker S."/>
            <person name="Barry K."/>
            <person name="Bills G."/>
            <person name="Bluhm B."/>
            <person name="Cannon C."/>
            <person name="Castanera R."/>
            <person name="Culley D."/>
            <person name="Daum C."/>
            <person name="Ezra D."/>
            <person name="Gonzalez J."/>
            <person name="Henrissat B."/>
            <person name="Kuo A."/>
            <person name="Liang C."/>
            <person name="Lipzen A."/>
            <person name="Lutzoni F."/>
            <person name="Magnuson J."/>
            <person name="Mondo S."/>
            <person name="Nolan M."/>
            <person name="Ohm R."/>
            <person name="Pangilinan J."/>
            <person name="Park H.-J."/>
            <person name="Ramirez L."/>
            <person name="Alfaro M."/>
            <person name="Sun H."/>
            <person name="Tritt A."/>
            <person name="Yoshinaga Y."/>
            <person name="Zwiers L.-H."/>
            <person name="Turgeon B."/>
            <person name="Goodwin S."/>
            <person name="Spatafora J."/>
            <person name="Crous P."/>
            <person name="Grigoriev I."/>
        </authorList>
    </citation>
    <scope>NUCLEOTIDE SEQUENCE</scope>
    <source>
        <strain evidence="1">CBS 116005</strain>
    </source>
</reference>
<dbReference type="Proteomes" id="UP000799436">
    <property type="component" value="Unassembled WGS sequence"/>
</dbReference>
<dbReference type="EMBL" id="ML995825">
    <property type="protein sequence ID" value="KAF2770522.1"/>
    <property type="molecule type" value="Genomic_DNA"/>
</dbReference>
<keyword evidence="2" id="KW-1185">Reference proteome</keyword>
<sequence>MQHLLSASHGPSDCDARSIFVCLVSIEAVTSAAECWSIFVCLVLIEVFKRFYSGRINCHASLDVVKPSMLLNILDLLSSAAPCPDATRSEADLML</sequence>
<name>A0A6G1LD52_9PEZI</name>
<gene>
    <name evidence="1" type="ORF">EJ03DRAFT_64701</name>
</gene>
<proteinExistence type="predicted"/>
<evidence type="ECO:0000313" key="1">
    <source>
        <dbReference type="EMBL" id="KAF2770522.1"/>
    </source>
</evidence>
<organism evidence="1 2">
    <name type="scientific">Teratosphaeria nubilosa</name>
    <dbReference type="NCBI Taxonomy" id="161662"/>
    <lineage>
        <taxon>Eukaryota</taxon>
        <taxon>Fungi</taxon>
        <taxon>Dikarya</taxon>
        <taxon>Ascomycota</taxon>
        <taxon>Pezizomycotina</taxon>
        <taxon>Dothideomycetes</taxon>
        <taxon>Dothideomycetidae</taxon>
        <taxon>Mycosphaerellales</taxon>
        <taxon>Teratosphaeriaceae</taxon>
        <taxon>Teratosphaeria</taxon>
    </lineage>
</organism>
<protein>
    <submittedName>
        <fullName evidence="1">Uncharacterized protein</fullName>
    </submittedName>
</protein>
<evidence type="ECO:0000313" key="2">
    <source>
        <dbReference type="Proteomes" id="UP000799436"/>
    </source>
</evidence>
<dbReference type="AlphaFoldDB" id="A0A6G1LD52"/>